<reference evidence="2 3" key="1">
    <citation type="submission" date="2019-02" db="EMBL/GenBank/DDBJ databases">
        <title>Genome sequencing of the rare red list fungi Phellinidium pouzarii.</title>
        <authorList>
            <person name="Buettner E."/>
            <person name="Kellner H."/>
        </authorList>
    </citation>
    <scope>NUCLEOTIDE SEQUENCE [LARGE SCALE GENOMIC DNA]</scope>
    <source>
        <strain evidence="2 3">DSM 108285</strain>
    </source>
</reference>
<dbReference type="OrthoDB" id="3184250at2759"/>
<name>A0A4S4L6D7_9AGAM</name>
<evidence type="ECO:0000256" key="1">
    <source>
        <dbReference type="SAM" id="MobiDB-lite"/>
    </source>
</evidence>
<sequence length="372" mass="41043">MEVFTECSFPFVAIAGKKTAVITAKQLLRRWLQLNPTISIDNSDGSIAQLLRLISLVHTVGGISDANFDIVDSRDADLAFELDRDEFKWRWDTYLLGPKTSSEIISKHLIMPLVSLAHISFYSADPVSELDEEDLEKTVDKIGRTARRSVDIHVKHTFARPRIATTLQRVSSLFGFAPLLSPIKSEAEAPNFLEELSALHAHGDLPISSAPDSGKNSKRGDHIEQIERVQMPVEDKTSTKPPVAPHQEENAESVTESDEDDAFAQSKLEPKIVGARSRPASGSPEASVVPLHHRTSEISAPRPPSHPPYERWTLGSRFRLATAAQNAESVASESRQQRLEFGFRCGSEGALAKLAGCFYGRKGHDTWGQTTD</sequence>
<evidence type="ECO:0000313" key="3">
    <source>
        <dbReference type="Proteomes" id="UP000308199"/>
    </source>
</evidence>
<feature type="compositionally biased region" description="Basic and acidic residues" evidence="1">
    <location>
        <begin position="218"/>
        <end position="238"/>
    </location>
</feature>
<evidence type="ECO:0000313" key="2">
    <source>
        <dbReference type="EMBL" id="THH07062.1"/>
    </source>
</evidence>
<feature type="region of interest" description="Disordered" evidence="1">
    <location>
        <begin position="204"/>
        <end position="289"/>
    </location>
</feature>
<gene>
    <name evidence="2" type="ORF">EW145_g3644</name>
</gene>
<proteinExistence type="predicted"/>
<dbReference type="EMBL" id="SGPK01000161">
    <property type="protein sequence ID" value="THH07062.1"/>
    <property type="molecule type" value="Genomic_DNA"/>
</dbReference>
<keyword evidence="3" id="KW-1185">Reference proteome</keyword>
<comment type="caution">
    <text evidence="2">The sequence shown here is derived from an EMBL/GenBank/DDBJ whole genome shotgun (WGS) entry which is preliminary data.</text>
</comment>
<dbReference type="Proteomes" id="UP000308199">
    <property type="component" value="Unassembled WGS sequence"/>
</dbReference>
<organism evidence="2 3">
    <name type="scientific">Phellinidium pouzarii</name>
    <dbReference type="NCBI Taxonomy" id="167371"/>
    <lineage>
        <taxon>Eukaryota</taxon>
        <taxon>Fungi</taxon>
        <taxon>Dikarya</taxon>
        <taxon>Basidiomycota</taxon>
        <taxon>Agaricomycotina</taxon>
        <taxon>Agaricomycetes</taxon>
        <taxon>Hymenochaetales</taxon>
        <taxon>Hymenochaetaceae</taxon>
        <taxon>Phellinidium</taxon>
    </lineage>
</organism>
<protein>
    <submittedName>
        <fullName evidence="2">Uncharacterized protein</fullName>
    </submittedName>
</protein>
<dbReference type="AlphaFoldDB" id="A0A4S4L6D7"/>
<accession>A0A4S4L6D7</accession>